<dbReference type="EMBL" id="JAAMOB010000019">
    <property type="protein sequence ID" value="KAF4101006.1"/>
    <property type="molecule type" value="Genomic_DNA"/>
</dbReference>
<accession>A0A7J6C1A3</accession>
<keyword evidence="1" id="KW-0472">Membrane</keyword>
<sequence length="125" mass="14194">MKVWSRTDGGQCERMTISDGNLIISNFIVRDAGSYRVLDSDEEPLITVTVTETKEKLDDTDKDKTDATKYRSYWIVLTLVLLVLIVTAVTLLGVCTDFTRRVSLEEERGTEYRRPEALRARTGVC</sequence>
<dbReference type="AlphaFoldDB" id="A0A7J6C1A3"/>
<evidence type="ECO:0000256" key="1">
    <source>
        <dbReference type="SAM" id="Phobius"/>
    </source>
</evidence>
<evidence type="ECO:0000313" key="3">
    <source>
        <dbReference type="Proteomes" id="UP000579812"/>
    </source>
</evidence>
<proteinExistence type="predicted"/>
<protein>
    <submittedName>
        <fullName evidence="2">Uncharacterized protein</fullName>
    </submittedName>
</protein>
<reference evidence="2 3" key="1">
    <citation type="submission" date="2020-04" db="EMBL/GenBank/DDBJ databases">
        <title>Chromosome-level genome assembly of a cyprinid fish Onychostoma macrolepis by integration of Nanopore Sequencing, Bionano and Hi-C technology.</title>
        <authorList>
            <person name="Wang D."/>
        </authorList>
    </citation>
    <scope>NUCLEOTIDE SEQUENCE [LARGE SCALE GENOMIC DNA]</scope>
    <source>
        <strain evidence="2">SWU-2019</strain>
        <tissue evidence="2">Muscle</tissue>
    </source>
</reference>
<name>A0A7J6C1A3_9TELE</name>
<keyword evidence="3" id="KW-1185">Reference proteome</keyword>
<keyword evidence="1" id="KW-1133">Transmembrane helix</keyword>
<gene>
    <name evidence="2" type="ORF">G5714_019202</name>
</gene>
<feature type="transmembrane region" description="Helical" evidence="1">
    <location>
        <begin position="73"/>
        <end position="94"/>
    </location>
</feature>
<organism evidence="2 3">
    <name type="scientific">Onychostoma macrolepis</name>
    <dbReference type="NCBI Taxonomy" id="369639"/>
    <lineage>
        <taxon>Eukaryota</taxon>
        <taxon>Metazoa</taxon>
        <taxon>Chordata</taxon>
        <taxon>Craniata</taxon>
        <taxon>Vertebrata</taxon>
        <taxon>Euteleostomi</taxon>
        <taxon>Actinopterygii</taxon>
        <taxon>Neopterygii</taxon>
        <taxon>Teleostei</taxon>
        <taxon>Ostariophysi</taxon>
        <taxon>Cypriniformes</taxon>
        <taxon>Cyprinidae</taxon>
        <taxon>Acrossocheilinae</taxon>
        <taxon>Onychostoma</taxon>
    </lineage>
</organism>
<keyword evidence="1" id="KW-0812">Transmembrane</keyword>
<evidence type="ECO:0000313" key="2">
    <source>
        <dbReference type="EMBL" id="KAF4101006.1"/>
    </source>
</evidence>
<comment type="caution">
    <text evidence="2">The sequence shown here is derived from an EMBL/GenBank/DDBJ whole genome shotgun (WGS) entry which is preliminary data.</text>
</comment>
<dbReference type="Proteomes" id="UP000579812">
    <property type="component" value="Unassembled WGS sequence"/>
</dbReference>